<sequence length="144" mass="15931">SLLPTLADQQEKVKITVQEYVDAWRQKQADLRPLTVVRLAGTAMVYLFNGILLPNDYGGNLCVSEDGRSIENGPEHSELSLIYDHYEQGTRVYQDTNGDFVTIPANSDGTDQSTITLRRAKQQVAGTFSSSSNLPTNEENVILP</sequence>
<comment type="caution">
    <text evidence="1">The sequence shown here is derived from an EMBL/GenBank/DDBJ whole genome shotgun (WGS) entry which is preliminary data.</text>
</comment>
<reference evidence="1 2" key="1">
    <citation type="submission" date="2020-04" db="EMBL/GenBank/DDBJ databases">
        <title>Perkinsus chesapeaki whole genome sequence.</title>
        <authorList>
            <person name="Bogema D.R."/>
        </authorList>
    </citation>
    <scope>NUCLEOTIDE SEQUENCE [LARGE SCALE GENOMIC DNA]</scope>
    <source>
        <strain evidence="1">ATCC PRA-425</strain>
    </source>
</reference>
<dbReference type="AlphaFoldDB" id="A0A7J6KU68"/>
<gene>
    <name evidence="1" type="ORF">FOL47_001424</name>
</gene>
<name>A0A7J6KU68_PERCH</name>
<organism evidence="1 2">
    <name type="scientific">Perkinsus chesapeaki</name>
    <name type="common">Clam parasite</name>
    <name type="synonym">Perkinsus andrewsi</name>
    <dbReference type="NCBI Taxonomy" id="330153"/>
    <lineage>
        <taxon>Eukaryota</taxon>
        <taxon>Sar</taxon>
        <taxon>Alveolata</taxon>
        <taxon>Perkinsozoa</taxon>
        <taxon>Perkinsea</taxon>
        <taxon>Perkinsida</taxon>
        <taxon>Perkinsidae</taxon>
        <taxon>Perkinsus</taxon>
    </lineage>
</organism>
<dbReference type="EMBL" id="JAAPAO010001330">
    <property type="protein sequence ID" value="KAF4650149.1"/>
    <property type="molecule type" value="Genomic_DNA"/>
</dbReference>
<dbReference type="Proteomes" id="UP000591131">
    <property type="component" value="Unassembled WGS sequence"/>
</dbReference>
<dbReference type="OrthoDB" id="469207at2759"/>
<evidence type="ECO:0000313" key="2">
    <source>
        <dbReference type="Proteomes" id="UP000591131"/>
    </source>
</evidence>
<feature type="non-terminal residue" evidence="1">
    <location>
        <position position="144"/>
    </location>
</feature>
<protein>
    <submittedName>
        <fullName evidence="1">Uncharacterized protein</fullName>
    </submittedName>
</protein>
<proteinExistence type="predicted"/>
<keyword evidence="2" id="KW-1185">Reference proteome</keyword>
<accession>A0A7J6KU68</accession>
<evidence type="ECO:0000313" key="1">
    <source>
        <dbReference type="EMBL" id="KAF4650149.1"/>
    </source>
</evidence>
<feature type="non-terminal residue" evidence="1">
    <location>
        <position position="1"/>
    </location>
</feature>